<dbReference type="KEGG" id="dsc:ABOD76_01415"/>
<proteinExistence type="predicted"/>
<geneLocation type="plasmid" evidence="4">
    <name>pDson01</name>
</geneLocation>
<feature type="domain" description="N-acetyltransferase" evidence="3">
    <location>
        <begin position="23"/>
        <end position="173"/>
    </location>
</feature>
<dbReference type="PANTHER" id="PTHR43877">
    <property type="entry name" value="AMINOALKYLPHOSPHONATE N-ACETYLTRANSFERASE-RELATED-RELATED"/>
    <property type="match status" value="1"/>
</dbReference>
<dbReference type="Gene3D" id="3.40.630.30">
    <property type="match status" value="1"/>
</dbReference>
<keyword evidence="4" id="KW-0614">Plasmid</keyword>
<dbReference type="CDD" id="cd04301">
    <property type="entry name" value="NAT_SF"/>
    <property type="match status" value="1"/>
</dbReference>
<gene>
    <name evidence="4" type="ORF">ABOD76_01415</name>
</gene>
<protein>
    <submittedName>
        <fullName evidence="4">GNAT family N-acetyltransferase</fullName>
    </submittedName>
</protein>
<accession>A0AAU7U5H2</accession>
<evidence type="ECO:0000313" key="4">
    <source>
        <dbReference type="EMBL" id="XBV83738.1"/>
    </source>
</evidence>
<dbReference type="RefSeq" id="WP_350241446.1">
    <property type="nucleotide sequence ID" value="NZ_CP158297.1"/>
</dbReference>
<reference evidence="4" key="1">
    <citation type="submission" date="2024-06" db="EMBL/GenBank/DDBJ databases">
        <title>Draft Genome Sequence of Deinococcus sonorensis Type Strain KR-87, a Biofilm Producing Representative of the Genus Deinococcus.</title>
        <authorList>
            <person name="Boren L.S."/>
            <person name="Grosso R.A."/>
            <person name="Hugenberg-Cox A.N."/>
            <person name="Hill J.T.E."/>
            <person name="Albert C.M."/>
            <person name="Tuohy J.M."/>
        </authorList>
    </citation>
    <scope>NUCLEOTIDE SEQUENCE</scope>
    <source>
        <strain evidence="4">KR-87</strain>
        <plasmid evidence="4">pDson01</plasmid>
    </source>
</reference>
<evidence type="ECO:0000259" key="3">
    <source>
        <dbReference type="PROSITE" id="PS51186"/>
    </source>
</evidence>
<dbReference type="InterPro" id="IPR000182">
    <property type="entry name" value="GNAT_dom"/>
</dbReference>
<name>A0AAU7U5H2_9DEIO</name>
<dbReference type="InterPro" id="IPR050832">
    <property type="entry name" value="Bact_Acetyltransf"/>
</dbReference>
<evidence type="ECO:0000256" key="2">
    <source>
        <dbReference type="ARBA" id="ARBA00023315"/>
    </source>
</evidence>
<dbReference type="PANTHER" id="PTHR43877:SF1">
    <property type="entry name" value="ACETYLTRANSFERASE"/>
    <property type="match status" value="1"/>
</dbReference>
<dbReference type="EMBL" id="CP158297">
    <property type="protein sequence ID" value="XBV83738.1"/>
    <property type="molecule type" value="Genomic_DNA"/>
</dbReference>
<sequence>MTHPRRLMRLTLRPQTLPLIDGFTTRAFRTEDLPALAALMLDAYRGTVDFDEGASLDDAFHELHALKRGEYGMFMPSTSRLVDHDGRVVAAVLVTLWGEAPVPFVAFTMTAAAHKRKGLARLVLSSVINTLLEQGHQTLDLVVTRANTPAVQLYERLGFQDAPRPVSPKDTTG</sequence>
<dbReference type="GO" id="GO:0016747">
    <property type="term" value="F:acyltransferase activity, transferring groups other than amino-acyl groups"/>
    <property type="evidence" value="ECO:0007669"/>
    <property type="project" value="InterPro"/>
</dbReference>
<dbReference type="InterPro" id="IPR016181">
    <property type="entry name" value="Acyl_CoA_acyltransferase"/>
</dbReference>
<dbReference type="AlphaFoldDB" id="A0AAU7U5H2"/>
<keyword evidence="1" id="KW-0808">Transferase</keyword>
<organism evidence="4">
    <name type="scientific">Deinococcus sonorensis KR-87</name>
    <dbReference type="NCBI Taxonomy" id="694439"/>
    <lineage>
        <taxon>Bacteria</taxon>
        <taxon>Thermotogati</taxon>
        <taxon>Deinococcota</taxon>
        <taxon>Deinococci</taxon>
        <taxon>Deinococcales</taxon>
        <taxon>Deinococcaceae</taxon>
        <taxon>Deinococcus</taxon>
    </lineage>
</organism>
<dbReference type="Pfam" id="PF00583">
    <property type="entry name" value="Acetyltransf_1"/>
    <property type="match status" value="1"/>
</dbReference>
<keyword evidence="2" id="KW-0012">Acyltransferase</keyword>
<evidence type="ECO:0000256" key="1">
    <source>
        <dbReference type="ARBA" id="ARBA00022679"/>
    </source>
</evidence>
<dbReference type="PROSITE" id="PS51186">
    <property type="entry name" value="GNAT"/>
    <property type="match status" value="1"/>
</dbReference>
<dbReference type="SUPFAM" id="SSF55729">
    <property type="entry name" value="Acyl-CoA N-acyltransferases (Nat)"/>
    <property type="match status" value="1"/>
</dbReference>